<keyword evidence="3" id="KW-1185">Reference proteome</keyword>
<reference evidence="2 3" key="1">
    <citation type="journal article" date="2007" name="PLoS Pathog.">
        <title>Genome sequence of Babesia bovis and comparative analysis of apicomplexan hemoprotozoa.</title>
        <authorList>
            <person name="Brayton K.A."/>
            <person name="Lau A.O.T."/>
            <person name="Herndon D.R."/>
            <person name="Hannick L."/>
            <person name="Kappmeyer L.S."/>
            <person name="Berens S.J."/>
            <person name="Bidwell S.L."/>
            <person name="Brown W.C."/>
            <person name="Crabtree J."/>
            <person name="Fadrosh D."/>
            <person name="Feldblum T."/>
            <person name="Forberger H.A."/>
            <person name="Haas B.J."/>
            <person name="Howell J.M."/>
            <person name="Khouri H."/>
            <person name="Koo H."/>
            <person name="Mann D.J."/>
            <person name="Norimine J."/>
            <person name="Paulsen I.T."/>
            <person name="Radune D."/>
            <person name="Ren Q."/>
            <person name="Smith R.K. Jr."/>
            <person name="Suarez C.E."/>
            <person name="White O."/>
            <person name="Wortman J.R."/>
            <person name="Knowles D.P. Jr."/>
            <person name="McElwain T.F."/>
            <person name="Nene V.M."/>
        </authorList>
    </citation>
    <scope>NUCLEOTIDE SEQUENCE [LARGE SCALE GENOMIC DNA]</scope>
    <source>
        <strain evidence="2">T2Bo</strain>
    </source>
</reference>
<keyword evidence="1" id="KW-0472">Membrane</keyword>
<organism evidence="2 3">
    <name type="scientific">Babesia bovis</name>
    <dbReference type="NCBI Taxonomy" id="5865"/>
    <lineage>
        <taxon>Eukaryota</taxon>
        <taxon>Sar</taxon>
        <taxon>Alveolata</taxon>
        <taxon>Apicomplexa</taxon>
        <taxon>Aconoidasida</taxon>
        <taxon>Piroplasmida</taxon>
        <taxon>Babesiidae</taxon>
        <taxon>Babesia</taxon>
    </lineage>
</organism>
<dbReference type="GeneID" id="5477422"/>
<dbReference type="InParanoid" id="A7AV09"/>
<feature type="transmembrane region" description="Helical" evidence="1">
    <location>
        <begin position="107"/>
        <end position="128"/>
    </location>
</feature>
<accession>A7AV09</accession>
<keyword evidence="1" id="KW-1133">Transmembrane helix</keyword>
<gene>
    <name evidence="2" type="ORF">BBOV_IV000350</name>
</gene>
<keyword evidence="1" id="KW-0812">Transmembrane</keyword>
<dbReference type="Proteomes" id="UP000002173">
    <property type="component" value="Unassembled WGS sequence"/>
</dbReference>
<comment type="caution">
    <text evidence="2">The sequence shown here is derived from an EMBL/GenBank/DDBJ whole genome shotgun (WGS) entry which is preliminary data.</text>
</comment>
<dbReference type="KEGG" id="bbo:BBOV_IV000350"/>
<proteinExistence type="predicted"/>
<name>A7AV09_BABBO</name>
<dbReference type="RefSeq" id="XP_001609203.1">
    <property type="nucleotide sequence ID" value="XM_001609153.1"/>
</dbReference>
<dbReference type="eggNOG" id="ENOG502SYXA">
    <property type="taxonomic scope" value="Eukaryota"/>
</dbReference>
<dbReference type="VEuPathDB" id="PiroplasmaDB:BBOV_IV000350"/>
<evidence type="ECO:0000313" key="2">
    <source>
        <dbReference type="EMBL" id="EDO05635.1"/>
    </source>
</evidence>
<sequence>MIILECRPGRVFNEHLRWCIYVILSTTHTTYDNTEVIKALIDQLAQGLQKWVGWQEGDKCCLKGETGIGGKCTCAGGAACCGTDGGGQSEGEYYWPTISGDSTMVHLLARIFLGSVCLIWSGLSQLGFLTGSKFSTGKGGSRWMQHALNN</sequence>
<reference evidence="3" key="3">
    <citation type="journal article" date="2021" name="Int. J. Parasitol.">
        <title>Comparative analysis of gene expression between Babesia bovis blood stages and kinetes allowed by improved genome annotation.</title>
        <authorList>
            <person name="Ueti M.W."/>
            <person name="Johnson W.C."/>
            <person name="Kappmeyer L.S."/>
            <person name="Herndon D.R."/>
            <person name="Mousel M.R."/>
            <person name="Reif K.E."/>
            <person name="Taus N.S."/>
            <person name="Ifeonu O.O."/>
            <person name="Silva J.C."/>
            <person name="Suarez C.E."/>
            <person name="Brayton K.A."/>
        </authorList>
    </citation>
    <scope>NUCLEOTIDE SEQUENCE [LARGE SCALE GENOMIC DNA]</scope>
</reference>
<dbReference type="InterPro" id="IPR024751">
    <property type="entry name" value="VESA1"/>
</dbReference>
<reference evidence="3" key="2">
    <citation type="journal article" date="2020" name="Data Brief">
        <title>Transcriptome dataset of Babesia bovis life stages within vertebrate and invertebrate hosts.</title>
        <authorList>
            <person name="Ueti M.W."/>
            <person name="Johnson W.C."/>
            <person name="Kappmeyer L.S."/>
            <person name="Herndon D.R."/>
            <person name="Mousel M.R."/>
            <person name="Reif K.E."/>
            <person name="Taus N.S."/>
            <person name="Ifeonu O.O."/>
            <person name="Silva J.C."/>
            <person name="Suarez C.E."/>
            <person name="Brayton K.A."/>
        </authorList>
    </citation>
    <scope>NUCLEOTIDE SEQUENCE [LARGE SCALE GENOMIC DNA]</scope>
</reference>
<protein>
    <submittedName>
        <fullName evidence="2">Variant erythrocyte surface antigen-1, beta subunit</fullName>
    </submittedName>
</protein>
<dbReference type="AlphaFoldDB" id="A7AV09"/>
<dbReference type="Pfam" id="PF12785">
    <property type="entry name" value="VESA1_N"/>
    <property type="match status" value="1"/>
</dbReference>
<evidence type="ECO:0000256" key="1">
    <source>
        <dbReference type="SAM" id="Phobius"/>
    </source>
</evidence>
<evidence type="ECO:0000313" key="3">
    <source>
        <dbReference type="Proteomes" id="UP000002173"/>
    </source>
</evidence>
<dbReference type="EMBL" id="AAXT01000004">
    <property type="protein sequence ID" value="EDO05635.1"/>
    <property type="molecule type" value="Genomic_DNA"/>
</dbReference>